<dbReference type="HOGENOM" id="CLU_091783_0_0_1"/>
<organism evidence="2 3">
    <name type="scientific">Penicillium italicum</name>
    <name type="common">Blue mold</name>
    <dbReference type="NCBI Taxonomy" id="40296"/>
    <lineage>
        <taxon>Eukaryota</taxon>
        <taxon>Fungi</taxon>
        <taxon>Dikarya</taxon>
        <taxon>Ascomycota</taxon>
        <taxon>Pezizomycotina</taxon>
        <taxon>Eurotiomycetes</taxon>
        <taxon>Eurotiomycetidae</taxon>
        <taxon>Eurotiales</taxon>
        <taxon>Aspergillaceae</taxon>
        <taxon>Penicillium</taxon>
    </lineage>
</organism>
<evidence type="ECO:0000256" key="1">
    <source>
        <dbReference type="SAM" id="SignalP"/>
    </source>
</evidence>
<keyword evidence="1" id="KW-0732">Signal</keyword>
<feature type="signal peptide" evidence="1">
    <location>
        <begin position="1"/>
        <end position="20"/>
    </location>
</feature>
<accession>A0A0A2LDG3</accession>
<dbReference type="AlphaFoldDB" id="A0A0A2LDG3"/>
<evidence type="ECO:0000313" key="3">
    <source>
        <dbReference type="Proteomes" id="UP000030104"/>
    </source>
</evidence>
<comment type="caution">
    <text evidence="2">The sequence shown here is derived from an EMBL/GenBank/DDBJ whole genome shotgun (WGS) entry which is preliminary data.</text>
</comment>
<dbReference type="OrthoDB" id="4478348at2759"/>
<dbReference type="Proteomes" id="UP000030104">
    <property type="component" value="Unassembled WGS sequence"/>
</dbReference>
<dbReference type="EMBL" id="JQGA01000214">
    <property type="protein sequence ID" value="KGO77221.1"/>
    <property type="molecule type" value="Genomic_DNA"/>
</dbReference>
<reference evidence="2 3" key="1">
    <citation type="journal article" date="2015" name="Mol. Plant Microbe Interact.">
        <title>Genome, transcriptome, and functional analyses of Penicillium expansum provide new insights into secondary metabolism and pathogenicity.</title>
        <authorList>
            <person name="Ballester A.R."/>
            <person name="Marcet-Houben M."/>
            <person name="Levin E."/>
            <person name="Sela N."/>
            <person name="Selma-Lazaro C."/>
            <person name="Carmona L."/>
            <person name="Wisniewski M."/>
            <person name="Droby S."/>
            <person name="Gonzalez-Candelas L."/>
            <person name="Gabaldon T."/>
        </authorList>
    </citation>
    <scope>NUCLEOTIDE SEQUENCE [LARGE SCALE GENOMIC DNA]</scope>
    <source>
        <strain evidence="2 3">PHI-1</strain>
    </source>
</reference>
<keyword evidence="3" id="KW-1185">Reference proteome</keyword>
<proteinExistence type="predicted"/>
<sequence>MKAFKYLLFIVLSILTLGQASKLAAPSEMLAVNQALAGFGQFLPKSHKIIIERLSDIVKPTHSSTALGFSDAWNVYLPEFKRALSGIQGARLSEMFSVGLKPLFEKEFPGKTKQSSSFPVLDTDVSYSHENWGMTLTANGGQVPTAQEYKTWYVGLRNSPDKNAKSYINHQKITATVGRSLTELDSLDSCD</sequence>
<evidence type="ECO:0000313" key="2">
    <source>
        <dbReference type="EMBL" id="KGO77221.1"/>
    </source>
</evidence>
<dbReference type="PhylomeDB" id="A0A0A2LDG3"/>
<name>A0A0A2LDG3_PENIT</name>
<feature type="chain" id="PRO_5001991018" evidence="1">
    <location>
        <begin position="21"/>
        <end position="191"/>
    </location>
</feature>
<gene>
    <name evidence="2" type="ORF">PITC_023450</name>
</gene>
<protein>
    <submittedName>
        <fullName evidence="2">Uncharacterized protein</fullName>
    </submittedName>
</protein>